<sequence>MKYSIEYDPKVIKQLRKMDPQSSRLLLQWINKNIVHCEDPRSSGKALTGNYSGFWRYRVGQFRIITKIEDDKLIILVISIDHRKNIYR</sequence>
<dbReference type="PANTHER" id="PTHR35601:SF1">
    <property type="entry name" value="TOXIN RELE"/>
    <property type="match status" value="1"/>
</dbReference>
<keyword evidence="2" id="KW-1277">Toxin-antitoxin system</keyword>
<organism evidence="3 4">
    <name type="scientific">Macrococcoides canis</name>
    <dbReference type="NCBI Taxonomy" id="1855823"/>
    <lineage>
        <taxon>Bacteria</taxon>
        <taxon>Bacillati</taxon>
        <taxon>Bacillota</taxon>
        <taxon>Bacilli</taxon>
        <taxon>Bacillales</taxon>
        <taxon>Staphylococcaceae</taxon>
        <taxon>Macrococcoides</taxon>
    </lineage>
</organism>
<dbReference type="Gene3D" id="3.30.2310.20">
    <property type="entry name" value="RelE-like"/>
    <property type="match status" value="1"/>
</dbReference>
<protein>
    <submittedName>
        <fullName evidence="3">Type II toxin-antitoxin system mRNA interferase toxin, RelE/StbE family</fullName>
    </submittedName>
</protein>
<dbReference type="PANTHER" id="PTHR35601">
    <property type="entry name" value="TOXIN RELE"/>
    <property type="match status" value="1"/>
</dbReference>
<evidence type="ECO:0000313" key="4">
    <source>
        <dbReference type="Proteomes" id="UP000501122"/>
    </source>
</evidence>
<dbReference type="InterPro" id="IPR035093">
    <property type="entry name" value="RelE/ParE_toxin_dom_sf"/>
</dbReference>
<name>A0AAE6X317_9STAP</name>
<evidence type="ECO:0000313" key="3">
    <source>
        <dbReference type="EMBL" id="QIH78405.1"/>
    </source>
</evidence>
<dbReference type="RefSeq" id="WP_138071166.1">
    <property type="nucleotide sequence ID" value="NZ_CP035309.1"/>
</dbReference>
<dbReference type="Pfam" id="PF05016">
    <property type="entry name" value="ParE_toxin"/>
    <property type="match status" value="1"/>
</dbReference>
<reference evidence="3" key="1">
    <citation type="journal article" date="2020" name="Antimicrob. Agents Chemother.">
        <title>The novel macrolide resistance genes mef(D), msr(F) and msr(H) are present on resistance islands in Macrococcus canis, Macrococcus caseolyticus and Staphylococcus aureus.</title>
        <authorList>
            <person name="Schwendener S."/>
            <person name="Dona V."/>
            <person name="Perreten V."/>
        </authorList>
    </citation>
    <scope>NUCLEOTIDE SEQUENCE</scope>
    <source>
        <strain evidence="3">Epi0076A</strain>
    </source>
</reference>
<dbReference type="EMBL" id="CP047363">
    <property type="protein sequence ID" value="QIH78405.1"/>
    <property type="molecule type" value="Genomic_DNA"/>
</dbReference>
<gene>
    <name evidence="3" type="ORF">GTN30_06935</name>
</gene>
<comment type="similarity">
    <text evidence="1">Belongs to the RelE toxin family.</text>
</comment>
<dbReference type="NCBIfam" id="TIGR02385">
    <property type="entry name" value="RelE_StbE"/>
    <property type="match status" value="1"/>
</dbReference>
<dbReference type="AlphaFoldDB" id="A0AAE6X317"/>
<dbReference type="Proteomes" id="UP000501122">
    <property type="component" value="Chromosome"/>
</dbReference>
<proteinExistence type="inferred from homology"/>
<evidence type="ECO:0000256" key="2">
    <source>
        <dbReference type="ARBA" id="ARBA00022649"/>
    </source>
</evidence>
<evidence type="ECO:0000256" key="1">
    <source>
        <dbReference type="ARBA" id="ARBA00006226"/>
    </source>
</evidence>
<dbReference type="InterPro" id="IPR007712">
    <property type="entry name" value="RelE/ParE_toxin"/>
</dbReference>
<dbReference type="SUPFAM" id="SSF143011">
    <property type="entry name" value="RelE-like"/>
    <property type="match status" value="1"/>
</dbReference>
<accession>A0AAE6X317</accession>